<feature type="signal peptide" evidence="2">
    <location>
        <begin position="1"/>
        <end position="23"/>
    </location>
</feature>
<keyword evidence="2" id="KW-0732">Signal</keyword>
<dbReference type="Pfam" id="PF16539">
    <property type="entry name" value="FlgT_M"/>
    <property type="match status" value="1"/>
</dbReference>
<dbReference type="InterPro" id="IPR032386">
    <property type="entry name" value="FlgT_M"/>
</dbReference>
<comment type="caution">
    <text evidence="4">The sequence shown here is derived from an EMBL/GenBank/DDBJ whole genome shotgun (WGS) entry which is preliminary data.</text>
</comment>
<feature type="compositionally biased region" description="Polar residues" evidence="1">
    <location>
        <begin position="65"/>
        <end position="78"/>
    </location>
</feature>
<dbReference type="Gene3D" id="3.40.50.10610">
    <property type="entry name" value="ABC-type transport auxiliary lipoprotein component"/>
    <property type="match status" value="1"/>
</dbReference>
<dbReference type="InterPro" id="IPR038180">
    <property type="entry name" value="FlgT_N_sf"/>
</dbReference>
<keyword evidence="5" id="KW-1185">Reference proteome</keyword>
<evidence type="ECO:0000256" key="2">
    <source>
        <dbReference type="SAM" id="SignalP"/>
    </source>
</evidence>
<evidence type="ECO:0000259" key="3">
    <source>
        <dbReference type="Pfam" id="PF16539"/>
    </source>
</evidence>
<dbReference type="EMBL" id="JACHHY010000012">
    <property type="protein sequence ID" value="MBB5018842.1"/>
    <property type="molecule type" value="Genomic_DNA"/>
</dbReference>
<dbReference type="RefSeq" id="WP_184038756.1">
    <property type="nucleotide sequence ID" value="NZ_JACHHY010000012.1"/>
</dbReference>
<evidence type="ECO:0000256" key="1">
    <source>
        <dbReference type="SAM" id="MobiDB-lite"/>
    </source>
</evidence>
<dbReference type="Proteomes" id="UP000575898">
    <property type="component" value="Unassembled WGS sequence"/>
</dbReference>
<feature type="region of interest" description="Disordered" evidence="1">
    <location>
        <begin position="426"/>
        <end position="490"/>
    </location>
</feature>
<organism evidence="4 5">
    <name type="scientific">Chitinivorax tropicus</name>
    <dbReference type="NCBI Taxonomy" id="714531"/>
    <lineage>
        <taxon>Bacteria</taxon>
        <taxon>Pseudomonadati</taxon>
        <taxon>Pseudomonadota</taxon>
        <taxon>Betaproteobacteria</taxon>
        <taxon>Chitinivorax</taxon>
    </lineage>
</organism>
<evidence type="ECO:0000313" key="4">
    <source>
        <dbReference type="EMBL" id="MBB5018842.1"/>
    </source>
</evidence>
<feature type="region of interest" description="Disordered" evidence="1">
    <location>
        <begin position="65"/>
        <end position="89"/>
    </location>
</feature>
<name>A0A840MQ11_9PROT</name>
<reference evidence="4 5" key="1">
    <citation type="submission" date="2020-08" db="EMBL/GenBank/DDBJ databases">
        <title>Genomic Encyclopedia of Type Strains, Phase IV (KMG-IV): sequencing the most valuable type-strain genomes for metagenomic binning, comparative biology and taxonomic classification.</title>
        <authorList>
            <person name="Goeker M."/>
        </authorList>
    </citation>
    <scope>NUCLEOTIDE SEQUENCE [LARGE SCALE GENOMIC DNA]</scope>
    <source>
        <strain evidence="4 5">DSM 27165</strain>
    </source>
</reference>
<evidence type="ECO:0000313" key="5">
    <source>
        <dbReference type="Proteomes" id="UP000575898"/>
    </source>
</evidence>
<dbReference type="Gene3D" id="3.30.1660.40">
    <property type="entry name" value="FlgT, N-terminal domain"/>
    <property type="match status" value="1"/>
</dbReference>
<proteinExistence type="predicted"/>
<feature type="domain" description="Flagellar assembly protein T middle" evidence="3">
    <location>
        <begin position="130"/>
        <end position="299"/>
    </location>
</feature>
<sequence length="490" mass="53371">MIMRNTRFTAFLSLLCMTAAAHAETITATGMAALDVGSREQARQLAVADALEQAAIEAGVRITGNQSIGRPDQQTLNLEPTRRPSQHQVRREWVDRNLLMVEVEATFDDNIQASAESPSRELPNCNAGNPRLRRTVVVAPFQISQPAQAGDWDNPSLNLAYEFLRRLADKPGVFPVGNAGVSVFDPGPAAGQSIPPAALIQQLAVNHESQFVITGRLLDAGISSTSRQFYWGLNNDTNNTASLGVELPNTTLGAGVRERPTQRRIELEFFVHDGATGALLDRPRIAKEARGDVQLDRQLSLGSAGFSRNDYGRVVNQTLDEAAQRIALTLQCLPFTSKLAKLEGKTAYIAAGSLHHLRPGDRLLAYSKDTRNPVFSPDTYQPLGLPERPRPVLQVVQVQPRFAIAKVIGNSPLKVGDWVRDDIRSGTAESTREDSPADPDIDRLPPERPQSSPGRPPRKVTSRAPVKKPSTTAKKSSKANCDCPDPKKQG</sequence>
<feature type="compositionally biased region" description="Basic and acidic residues" evidence="1">
    <location>
        <begin position="426"/>
        <end position="446"/>
    </location>
</feature>
<accession>A0A840MQ11</accession>
<gene>
    <name evidence="4" type="ORF">HNQ59_002139</name>
</gene>
<protein>
    <recommendedName>
        <fullName evidence="3">Flagellar assembly protein T middle domain-containing protein</fullName>
    </recommendedName>
</protein>
<dbReference type="AlphaFoldDB" id="A0A840MQ11"/>
<feature type="chain" id="PRO_5033021209" description="Flagellar assembly protein T middle domain-containing protein" evidence="2">
    <location>
        <begin position="24"/>
        <end position="490"/>
    </location>
</feature>